<dbReference type="Proteomes" id="UP000242881">
    <property type="component" value="Unassembled WGS sequence"/>
</dbReference>
<evidence type="ECO:0000256" key="1">
    <source>
        <dbReference type="SAM" id="Phobius"/>
    </source>
</evidence>
<gene>
    <name evidence="2" type="ORF">C0187_04230</name>
</gene>
<dbReference type="AlphaFoldDB" id="A0A2J6WLX5"/>
<sequence length="151" mass="17763">MIKMVLSLTLSLLFYIVYHLFTLSNYIDIVLLSIIIFFDFTDEDLFFYIIPLSLLNDYMLDLYFGISSILFLIIYLFRILISKNMFFKSQLLKFVYYFSSVIFYNVAVSKFLGIGVETMALTIPIRLFLDIAIIYIVNTFLESKFVVSYGK</sequence>
<organism evidence="2 3">
    <name type="scientific">Calditerrivibrio nitroreducens</name>
    <dbReference type="NCBI Taxonomy" id="477976"/>
    <lineage>
        <taxon>Bacteria</taxon>
        <taxon>Pseudomonadati</taxon>
        <taxon>Deferribacterota</taxon>
        <taxon>Deferribacteres</taxon>
        <taxon>Deferribacterales</taxon>
        <taxon>Calditerrivibrionaceae</taxon>
    </lineage>
</organism>
<keyword evidence="1" id="KW-0812">Transmembrane</keyword>
<reference evidence="2 3" key="1">
    <citation type="submission" date="2018-01" db="EMBL/GenBank/DDBJ databases">
        <title>Metagenomic assembled genomes from two thermal pools in the Uzon Caldera, Kamchatka, Russia.</title>
        <authorList>
            <person name="Wilkins L."/>
            <person name="Ettinger C."/>
        </authorList>
    </citation>
    <scope>NUCLEOTIDE SEQUENCE [LARGE SCALE GENOMIC DNA]</scope>
    <source>
        <strain evidence="2">ZAV-05</strain>
    </source>
</reference>
<feature type="transmembrane region" description="Helical" evidence="1">
    <location>
        <begin position="62"/>
        <end position="82"/>
    </location>
</feature>
<feature type="transmembrane region" description="Helical" evidence="1">
    <location>
        <begin position="12"/>
        <end position="38"/>
    </location>
</feature>
<keyword evidence="1" id="KW-0472">Membrane</keyword>
<evidence type="ECO:0000313" key="3">
    <source>
        <dbReference type="Proteomes" id="UP000242881"/>
    </source>
</evidence>
<dbReference type="EMBL" id="PNIN01000042">
    <property type="protein sequence ID" value="PMP71368.1"/>
    <property type="molecule type" value="Genomic_DNA"/>
</dbReference>
<proteinExistence type="predicted"/>
<evidence type="ECO:0008006" key="4">
    <source>
        <dbReference type="Google" id="ProtNLM"/>
    </source>
</evidence>
<feature type="transmembrane region" description="Helical" evidence="1">
    <location>
        <begin position="94"/>
        <end position="113"/>
    </location>
</feature>
<accession>A0A2J6WLX5</accession>
<evidence type="ECO:0000313" key="2">
    <source>
        <dbReference type="EMBL" id="PMP71368.1"/>
    </source>
</evidence>
<name>A0A2J6WLX5_9BACT</name>
<keyword evidence="1" id="KW-1133">Transmembrane helix</keyword>
<protein>
    <recommendedName>
        <fullName evidence="4">Rod shape-determining protein MreD</fullName>
    </recommendedName>
</protein>
<comment type="caution">
    <text evidence="2">The sequence shown here is derived from an EMBL/GenBank/DDBJ whole genome shotgun (WGS) entry which is preliminary data.</text>
</comment>